<organism evidence="1 2">
    <name type="scientific">Oopsacas minuta</name>
    <dbReference type="NCBI Taxonomy" id="111878"/>
    <lineage>
        <taxon>Eukaryota</taxon>
        <taxon>Metazoa</taxon>
        <taxon>Porifera</taxon>
        <taxon>Hexactinellida</taxon>
        <taxon>Hexasterophora</taxon>
        <taxon>Lyssacinosida</taxon>
        <taxon>Leucopsacidae</taxon>
        <taxon>Oopsacas</taxon>
    </lineage>
</organism>
<reference evidence="1 2" key="1">
    <citation type="journal article" date="2023" name="BMC Biol.">
        <title>The compact genome of the sponge Oopsacas minuta (Hexactinellida) is lacking key metazoan core genes.</title>
        <authorList>
            <person name="Santini S."/>
            <person name="Schenkelaars Q."/>
            <person name="Jourda C."/>
            <person name="Duchesne M."/>
            <person name="Belahbib H."/>
            <person name="Rocher C."/>
            <person name="Selva M."/>
            <person name="Riesgo A."/>
            <person name="Vervoort M."/>
            <person name="Leys S.P."/>
            <person name="Kodjabachian L."/>
            <person name="Le Bivic A."/>
            <person name="Borchiellini C."/>
            <person name="Claverie J.M."/>
            <person name="Renard E."/>
        </authorList>
    </citation>
    <scope>NUCLEOTIDE SEQUENCE [LARGE SCALE GENOMIC DNA]</scope>
    <source>
        <strain evidence="1">SPO-2</strain>
    </source>
</reference>
<sequence length="212" mass="24566">MASRQCKNSPDSFCYVCGYYVGDKHVSNKISKEAKYWEAYRLYFAMSIGDQEKAWAPHLEFNTECEDSISSETSDAEEEYLQSTSADRHYPSKRELDDLIRDLQLTKSAAELLTSRLSEWNLARDDCKITAYRKRHLDYSVYFDVIQDLCYCKDVNSLLVAVGIEHVPPQWRLFIDSFTKSLQGVLLHNGNKYSSIPLAYSIQMKEDYESVK</sequence>
<proteinExistence type="predicted"/>
<keyword evidence="2" id="KW-1185">Reference proteome</keyword>
<protein>
    <submittedName>
        <fullName evidence="1">Uncharacterized protein</fullName>
    </submittedName>
</protein>
<name>A0AAV7KGF6_9METZ</name>
<dbReference type="Proteomes" id="UP001165289">
    <property type="component" value="Unassembled WGS sequence"/>
</dbReference>
<accession>A0AAV7KGF6</accession>
<dbReference type="AlphaFoldDB" id="A0AAV7KGF6"/>
<comment type="caution">
    <text evidence="1">The sequence shown here is derived from an EMBL/GenBank/DDBJ whole genome shotgun (WGS) entry which is preliminary data.</text>
</comment>
<gene>
    <name evidence="1" type="ORF">LOD99_14572</name>
</gene>
<dbReference type="PANTHER" id="PTHR46114">
    <property type="entry name" value="APPLE DOMAIN-CONTAINING PROTEIN"/>
    <property type="match status" value="1"/>
</dbReference>
<dbReference type="PANTHER" id="PTHR46114:SF1">
    <property type="entry name" value="ZAD DOMAIN-CONTAINING PROTEIN"/>
    <property type="match status" value="1"/>
</dbReference>
<evidence type="ECO:0000313" key="2">
    <source>
        <dbReference type="Proteomes" id="UP001165289"/>
    </source>
</evidence>
<evidence type="ECO:0000313" key="1">
    <source>
        <dbReference type="EMBL" id="KAI6659649.1"/>
    </source>
</evidence>
<dbReference type="EMBL" id="JAKMXF010000055">
    <property type="protein sequence ID" value="KAI6659649.1"/>
    <property type="molecule type" value="Genomic_DNA"/>
</dbReference>